<dbReference type="Gene3D" id="3.40.50.2000">
    <property type="entry name" value="Glycogen Phosphorylase B"/>
    <property type="match status" value="2"/>
</dbReference>
<dbReference type="GO" id="GO:1901135">
    <property type="term" value="P:carbohydrate derivative metabolic process"/>
    <property type="evidence" value="ECO:0007669"/>
    <property type="project" value="UniProtKB-ARBA"/>
</dbReference>
<dbReference type="Pfam" id="PF00534">
    <property type="entry name" value="Glycos_transf_1"/>
    <property type="match status" value="1"/>
</dbReference>
<gene>
    <name evidence="2" type="primary">gtf1</name>
    <name evidence="2" type="ORF">MBHS_04172</name>
</gene>
<dbReference type="OrthoDB" id="9764577at2"/>
<dbReference type="SUPFAM" id="SSF53756">
    <property type="entry name" value="UDP-Glycosyltransferase/glycogen phosphorylase"/>
    <property type="match status" value="2"/>
</dbReference>
<organism evidence="2 3">
    <name type="scientific">Candidatus Venteria ishoeyi</name>
    <dbReference type="NCBI Taxonomy" id="1899563"/>
    <lineage>
        <taxon>Bacteria</taxon>
        <taxon>Pseudomonadati</taxon>
        <taxon>Pseudomonadota</taxon>
        <taxon>Gammaproteobacteria</taxon>
        <taxon>Thiotrichales</taxon>
        <taxon>Thiotrichaceae</taxon>
        <taxon>Venteria</taxon>
    </lineage>
</organism>
<sequence length="553" mass="63735">MKIAFFSRSFGVRGTAGTYLLIDKLSKKFDYMFFTPIHSNEHKYQVYSSDIKITPIKELFPDDIKDSIVNPLSEFSPDIIYIFNFPEWYKLVSFLKKFIPNAKYILDIQTPLLIADKRREDIQFNGIKYQHDLDAIATLAFKSVETWIPNYETYTIEYPLGVDLDFIKPLPILKDIKNCKKFVHIASLHPLRQTSVLIKAFHDFSQCSTNPVKLDIFGDGPDIENLKSLVEQLQASKHVSLKGLCEQGKLFNLLPKYDAGIAWVPYEHYDESPSLKILEFMAAGIPVFASDTTAHKLLKKEGFSINYFSNTHDNIIKTLLVATQKGEAKKNLLNNLDLIKKYDYEYIAEQYHVKLFRQLLNNEDLELNEKNKKLRLILLSDSLALGKGGAEKISVELANSMAARGHIVYLIYQNKGKPAYIPNKDVKLFSYENIDNSLRKKLLAIDPDVFFVFYFNRQLIKYFSLVYNSNIPFGMQECTNPIRLCGNNWKEKDSVTACWEREIIASAAASIRLVMSGYKNSFENYIKPRVYAFPNSTFPQHGKVIDRSKNRKK</sequence>
<dbReference type="InterPro" id="IPR001296">
    <property type="entry name" value="Glyco_trans_1"/>
</dbReference>
<reference evidence="2 3" key="1">
    <citation type="submission" date="2016-10" db="EMBL/GenBank/DDBJ databases">
        <authorList>
            <person name="de Groot N.N."/>
        </authorList>
    </citation>
    <scope>NUCLEOTIDE SEQUENCE [LARGE SCALE GENOMIC DNA]</scope>
    <source>
        <strain evidence="2">MBHS1</strain>
    </source>
</reference>
<dbReference type="AlphaFoldDB" id="A0A1H6FFV3"/>
<dbReference type="PANTHER" id="PTHR12526">
    <property type="entry name" value="GLYCOSYLTRANSFERASE"/>
    <property type="match status" value="1"/>
</dbReference>
<dbReference type="GO" id="GO:0016757">
    <property type="term" value="F:glycosyltransferase activity"/>
    <property type="evidence" value="ECO:0007669"/>
    <property type="project" value="InterPro"/>
</dbReference>
<keyword evidence="3" id="KW-1185">Reference proteome</keyword>
<dbReference type="RefSeq" id="WP_103921840.1">
    <property type="nucleotide sequence ID" value="NZ_FMSV02000547.1"/>
</dbReference>
<name>A0A1H6FFV3_9GAMM</name>
<evidence type="ECO:0000313" key="2">
    <source>
        <dbReference type="EMBL" id="SEH08281.1"/>
    </source>
</evidence>
<dbReference type="Proteomes" id="UP000236724">
    <property type="component" value="Unassembled WGS sequence"/>
</dbReference>
<evidence type="ECO:0000313" key="3">
    <source>
        <dbReference type="Proteomes" id="UP000236724"/>
    </source>
</evidence>
<proteinExistence type="predicted"/>
<feature type="domain" description="Glycosyl transferase family 1" evidence="1">
    <location>
        <begin position="180"/>
        <end position="296"/>
    </location>
</feature>
<dbReference type="EMBL" id="FMSV02000547">
    <property type="protein sequence ID" value="SEH08281.1"/>
    <property type="molecule type" value="Genomic_DNA"/>
</dbReference>
<evidence type="ECO:0000259" key="1">
    <source>
        <dbReference type="Pfam" id="PF00534"/>
    </source>
</evidence>
<keyword evidence="2" id="KW-0808">Transferase</keyword>
<protein>
    <submittedName>
        <fullName evidence="2">Glycosyltransferase Gtf1</fullName>
    </submittedName>
</protein>
<accession>A0A1H6FFV3</accession>